<name>A0A2L2TDR1_9HYPO</name>
<feature type="compositionally biased region" description="Low complexity" evidence="1">
    <location>
        <begin position="130"/>
        <end position="144"/>
    </location>
</feature>
<proteinExistence type="predicted"/>
<dbReference type="EMBL" id="LN649232">
    <property type="protein sequence ID" value="CEI38497.1"/>
    <property type="molecule type" value="Genomic_DNA"/>
</dbReference>
<feature type="region of interest" description="Disordered" evidence="1">
    <location>
        <begin position="87"/>
        <end position="172"/>
    </location>
</feature>
<dbReference type="STRING" id="56646.A0A2L2TDR1"/>
<accession>A0A2L2TDR1</accession>
<dbReference type="AlphaFoldDB" id="A0A2L2TDR1"/>
<keyword evidence="3" id="KW-1185">Reference proteome</keyword>
<evidence type="ECO:0000313" key="3">
    <source>
        <dbReference type="Proteomes" id="UP000245910"/>
    </source>
</evidence>
<reference evidence="3" key="1">
    <citation type="submission" date="2014-10" db="EMBL/GenBank/DDBJ databases">
        <authorList>
            <person name="King R."/>
        </authorList>
    </citation>
    <scope>NUCLEOTIDE SEQUENCE [LARGE SCALE GENOMIC DNA]</scope>
    <source>
        <strain evidence="3">A3/5</strain>
    </source>
</reference>
<dbReference type="GeneID" id="37262825"/>
<feature type="compositionally biased region" description="Low complexity" evidence="1">
    <location>
        <begin position="92"/>
        <end position="104"/>
    </location>
</feature>
<sequence>MDSNAPNDHNDHNGGVNRRIFVDLTRVEDSPTQQVRYDESSLYGLTVYIGGHQGIWLPYNIEQTPAANSEITHPVDLDSLRQATEPLEGDIPQPHQPVAPHQVPQVPPPNRVPKRTREDLEEDQLEAQAPSSKRPPLRSLSSRPDGQWPGNPMPHFDQSFQGGNGDPQGHLLRPNVPGFWNPQAPMGNSYPMVNGMGCDTRSARPFPTNQPRPGASMPDAYTMPANGTPGFPVATQANHFPPVPANYVVSTAGPQGQFHGFHHLTQQMVPNGGQMRPLAPQMGPQMNGQAPYMNRGYMPPSNGVPQRMHPMVQMQGSHMHPVAQKPETPMPETQMSESQMEVPQTNEEHSPQANVGDTTTQIDDELHQKSTH</sequence>
<feature type="region of interest" description="Disordered" evidence="1">
    <location>
        <begin position="317"/>
        <end position="372"/>
    </location>
</feature>
<dbReference type="KEGG" id="fvn:FVRRES_11188"/>
<evidence type="ECO:0000256" key="1">
    <source>
        <dbReference type="SAM" id="MobiDB-lite"/>
    </source>
</evidence>
<dbReference type="RefSeq" id="XP_025580893.1">
    <property type="nucleotide sequence ID" value="XM_025726314.2"/>
</dbReference>
<protein>
    <submittedName>
        <fullName evidence="2">Uncharacterized protein</fullName>
    </submittedName>
</protein>
<dbReference type="Proteomes" id="UP000245910">
    <property type="component" value="Chromosome IIII"/>
</dbReference>
<organism evidence="2 3">
    <name type="scientific">Fusarium venenatum</name>
    <dbReference type="NCBI Taxonomy" id="56646"/>
    <lineage>
        <taxon>Eukaryota</taxon>
        <taxon>Fungi</taxon>
        <taxon>Dikarya</taxon>
        <taxon>Ascomycota</taxon>
        <taxon>Pezizomycotina</taxon>
        <taxon>Sordariomycetes</taxon>
        <taxon>Hypocreomycetidae</taxon>
        <taxon>Hypocreales</taxon>
        <taxon>Nectriaceae</taxon>
        <taxon>Fusarium</taxon>
    </lineage>
</organism>
<evidence type="ECO:0000313" key="2">
    <source>
        <dbReference type="EMBL" id="CEI38497.1"/>
    </source>
</evidence>
<feature type="compositionally biased region" description="Polar residues" evidence="1">
    <location>
        <begin position="331"/>
        <end position="361"/>
    </location>
</feature>